<dbReference type="AlphaFoldDB" id="A0A8J7C5Y4"/>
<protein>
    <submittedName>
        <fullName evidence="1">Uncharacterized protein</fullName>
    </submittedName>
</protein>
<keyword evidence="2" id="KW-1185">Reference proteome</keyword>
<sequence length="106" mass="11251">MIISDLNYLEAVTETVVGGRHLNFDKNLLSNIKTNLDFDSNTNINEVVNKNANIRVNSNVVGNSATFAFDNEAIGPNSTAEGTLSQITIAGEGSSQSGTFISATNK</sequence>
<reference evidence="1" key="1">
    <citation type="submission" date="2020-09" db="EMBL/GenBank/DDBJ databases">
        <title>Iningainema tapete sp. nov. (Scytonemataceae, Cyanobacteria) from greenhouses in central Florida (USA) produces two types of nodularin with biosynthetic potential for microcystin-LR and anabaenopeptins.</title>
        <authorList>
            <person name="Berthold D.E."/>
            <person name="Lefler F.W."/>
            <person name="Huang I.-S."/>
            <person name="Abdulla H."/>
            <person name="Zimba P.V."/>
            <person name="Laughinghouse H.D. IV."/>
        </authorList>
    </citation>
    <scope>NUCLEOTIDE SEQUENCE</scope>
    <source>
        <strain evidence="1">BLCCT55</strain>
    </source>
</reference>
<name>A0A8J7C5Y4_9CYAN</name>
<dbReference type="RefSeq" id="WP_190829672.1">
    <property type="nucleotide sequence ID" value="NZ_CAWPPI010000057.1"/>
</dbReference>
<organism evidence="1 2">
    <name type="scientific">Iningainema tapete BLCC-T55</name>
    <dbReference type="NCBI Taxonomy" id="2748662"/>
    <lineage>
        <taxon>Bacteria</taxon>
        <taxon>Bacillati</taxon>
        <taxon>Cyanobacteriota</taxon>
        <taxon>Cyanophyceae</taxon>
        <taxon>Nostocales</taxon>
        <taxon>Scytonemataceae</taxon>
        <taxon>Iningainema tapete</taxon>
    </lineage>
</organism>
<gene>
    <name evidence="1" type="ORF">ICL16_16555</name>
</gene>
<dbReference type="EMBL" id="JACXAE010000057">
    <property type="protein sequence ID" value="MBD2773639.1"/>
    <property type="molecule type" value="Genomic_DNA"/>
</dbReference>
<dbReference type="Proteomes" id="UP000629098">
    <property type="component" value="Unassembled WGS sequence"/>
</dbReference>
<comment type="caution">
    <text evidence="1">The sequence shown here is derived from an EMBL/GenBank/DDBJ whole genome shotgun (WGS) entry which is preliminary data.</text>
</comment>
<evidence type="ECO:0000313" key="1">
    <source>
        <dbReference type="EMBL" id="MBD2773639.1"/>
    </source>
</evidence>
<evidence type="ECO:0000313" key="2">
    <source>
        <dbReference type="Proteomes" id="UP000629098"/>
    </source>
</evidence>
<proteinExistence type="predicted"/>
<accession>A0A8J7C5Y4</accession>